<keyword evidence="1" id="KW-1133">Transmembrane helix</keyword>
<accession>A0ABM8IHY3</accession>
<keyword evidence="3" id="KW-1185">Reference proteome</keyword>
<dbReference type="EMBL" id="AP028055">
    <property type="protein sequence ID" value="BEG99725.1"/>
    <property type="molecule type" value="Genomic_DNA"/>
</dbReference>
<reference evidence="2 3" key="1">
    <citation type="submission" date="2023-04" db="EMBL/GenBank/DDBJ databases">
        <title>Draft genome sequence of acteroides sedimenti strain YN3PY1.</title>
        <authorList>
            <person name="Yoshida N."/>
        </authorList>
    </citation>
    <scope>NUCLEOTIDE SEQUENCE [LARGE SCALE GENOMIC DNA]</scope>
    <source>
        <strain evidence="2 3">YN3PY1</strain>
    </source>
</reference>
<protein>
    <recommendedName>
        <fullName evidence="4">Transmembrane protein</fullName>
    </recommendedName>
</protein>
<feature type="transmembrane region" description="Helical" evidence="1">
    <location>
        <begin position="24"/>
        <end position="44"/>
    </location>
</feature>
<evidence type="ECO:0008006" key="4">
    <source>
        <dbReference type="Google" id="ProtNLM"/>
    </source>
</evidence>
<evidence type="ECO:0000256" key="1">
    <source>
        <dbReference type="SAM" id="Phobius"/>
    </source>
</evidence>
<feature type="transmembrane region" description="Helical" evidence="1">
    <location>
        <begin position="50"/>
        <end position="74"/>
    </location>
</feature>
<dbReference type="RefSeq" id="WP_353330478.1">
    <property type="nucleotide sequence ID" value="NZ_AP028055.1"/>
</dbReference>
<organism evidence="2 3">
    <name type="scientific">Bacteroides sedimenti</name>
    <dbReference type="NCBI Taxonomy" id="2136147"/>
    <lineage>
        <taxon>Bacteria</taxon>
        <taxon>Pseudomonadati</taxon>
        <taxon>Bacteroidota</taxon>
        <taxon>Bacteroidia</taxon>
        <taxon>Bacteroidales</taxon>
        <taxon>Bacteroidaceae</taxon>
        <taxon>Bacteroides</taxon>
    </lineage>
</organism>
<evidence type="ECO:0000313" key="2">
    <source>
        <dbReference type="EMBL" id="BEG99725.1"/>
    </source>
</evidence>
<keyword evidence="1" id="KW-0472">Membrane</keyword>
<keyword evidence="1" id="KW-0812">Transmembrane</keyword>
<evidence type="ECO:0000313" key="3">
    <source>
        <dbReference type="Proteomes" id="UP001496674"/>
    </source>
</evidence>
<sequence length="176" mass="19961">MNKTSAEKHLFESNHQDVVKRTNIGSLLLSFLFIVAGIVTFVFSNQLEKLSGAVTLTAMVLAAFLFLLGIYWLAWKSKTLVYEPTGSKILKRSLFFDIHAKYKLEKMMKSGTFSEDIVAAGEKGSVRLDYLVSEDNQFIAMQLFQFSTYKFTSDIPVAYFRGDKAVEVAAYFNKYN</sequence>
<gene>
    <name evidence="2" type="ORF">BSYN_19900</name>
</gene>
<proteinExistence type="predicted"/>
<name>A0ABM8IHY3_9BACE</name>
<dbReference type="Proteomes" id="UP001496674">
    <property type="component" value="Chromosome"/>
</dbReference>